<dbReference type="AlphaFoldDB" id="A0A9Q3Q964"/>
<comment type="caution">
    <text evidence="1">The sequence shown here is derived from an EMBL/GenBank/DDBJ whole genome shotgun (WGS) entry which is preliminary data.</text>
</comment>
<evidence type="ECO:0000313" key="2">
    <source>
        <dbReference type="Proteomes" id="UP000765509"/>
    </source>
</evidence>
<gene>
    <name evidence="1" type="ORF">O181_128605</name>
</gene>
<keyword evidence="2" id="KW-1185">Reference proteome</keyword>
<dbReference type="EMBL" id="AVOT02132178">
    <property type="protein sequence ID" value="MBW0588890.1"/>
    <property type="molecule type" value="Genomic_DNA"/>
</dbReference>
<name>A0A9Q3Q964_9BASI</name>
<dbReference type="Proteomes" id="UP000765509">
    <property type="component" value="Unassembled WGS sequence"/>
</dbReference>
<accession>A0A9Q3Q964</accession>
<reference evidence="1" key="1">
    <citation type="submission" date="2021-03" db="EMBL/GenBank/DDBJ databases">
        <title>Draft genome sequence of rust myrtle Austropuccinia psidii MF-1, a brazilian biotype.</title>
        <authorList>
            <person name="Quecine M.C."/>
            <person name="Pachon D.M.R."/>
            <person name="Bonatelli M.L."/>
            <person name="Correr F.H."/>
            <person name="Franceschini L.M."/>
            <person name="Leite T.F."/>
            <person name="Margarido G.R.A."/>
            <person name="Almeida C.A."/>
            <person name="Ferrarezi J.A."/>
            <person name="Labate C.A."/>
        </authorList>
    </citation>
    <scope>NUCLEOTIDE SEQUENCE</scope>
    <source>
        <strain evidence="1">MF-1</strain>
    </source>
</reference>
<protein>
    <submittedName>
        <fullName evidence="1">Uncharacterized protein</fullName>
    </submittedName>
</protein>
<evidence type="ECO:0000313" key="1">
    <source>
        <dbReference type="EMBL" id="MBW0588890.1"/>
    </source>
</evidence>
<organism evidence="1 2">
    <name type="scientific">Austropuccinia psidii MF-1</name>
    <dbReference type="NCBI Taxonomy" id="1389203"/>
    <lineage>
        <taxon>Eukaryota</taxon>
        <taxon>Fungi</taxon>
        <taxon>Dikarya</taxon>
        <taxon>Basidiomycota</taxon>
        <taxon>Pucciniomycotina</taxon>
        <taxon>Pucciniomycetes</taxon>
        <taxon>Pucciniales</taxon>
        <taxon>Sphaerophragmiaceae</taxon>
        <taxon>Austropuccinia</taxon>
    </lineage>
</organism>
<sequence>MPPTQLTILTLKECPPDTAYHPYAHVVPSRHAPDTTYDPYACVVPSQHSSDTAYHPYSRKVPAQHAPNTAYLSKPWQFTSLDLCMAYQDTVLLWPIGHIHHQWPIWPLHHLMDHLLPFVFWGLHGPSPQSRSHSGNLCPAGYFWSFPSKPGKWPKLLFGHLGS</sequence>
<proteinExistence type="predicted"/>